<organism evidence="4 5">
    <name type="scientific">Marinobacter flavimaris</name>
    <dbReference type="NCBI Taxonomy" id="262076"/>
    <lineage>
        <taxon>Bacteria</taxon>
        <taxon>Pseudomonadati</taxon>
        <taxon>Pseudomonadota</taxon>
        <taxon>Gammaproteobacteria</taxon>
        <taxon>Pseudomonadales</taxon>
        <taxon>Marinobacteraceae</taxon>
        <taxon>Marinobacter</taxon>
    </lineage>
</organism>
<name>A0A3D8H6J0_9GAMM</name>
<evidence type="ECO:0000256" key="3">
    <source>
        <dbReference type="SAM" id="SignalP"/>
    </source>
</evidence>
<dbReference type="InterPro" id="IPR052918">
    <property type="entry name" value="Motility_Chemotaxis_Reg"/>
</dbReference>
<dbReference type="Proteomes" id="UP000256431">
    <property type="component" value="Unassembled WGS sequence"/>
</dbReference>
<evidence type="ECO:0000313" key="4">
    <source>
        <dbReference type="EMBL" id="RDU41979.1"/>
    </source>
</evidence>
<gene>
    <name evidence="4" type="ORF">DXI23_06640</name>
</gene>
<dbReference type="PANTHER" id="PTHR35580">
    <property type="entry name" value="CELL SURFACE GLYCOPROTEIN (S-LAYER PROTEIN)-LIKE PROTEIN"/>
    <property type="match status" value="1"/>
</dbReference>
<evidence type="ECO:0000256" key="2">
    <source>
        <dbReference type="SAM" id="MobiDB-lite"/>
    </source>
</evidence>
<sequence length="2565" mass="279261">MENKHHYYVFRRSLMLSLIAVMLGCLFASPVFANWPAQFGGSGQQRLYDIAVDSRGNSVTLGSFNGTIEFVNSEGNLETFIGDSPENLYVAKYSSQGDLVWAKVVNSAAIIFPESLEIDASDSVYISGGLNSAGSATIAGVDIAANKSFIAKLNSSGGWNWARSYDQVGVKLTVPKGGNGIYVASQERQSQDILKLSRLSRSSGDEVWSLAVDSVTGTAGASQFISANKIIAEPRGDGSSDLYIDFSIFGITSVCGNATSASNLVARVQEVIQNGNPNDPQSTTTYSLDCRWVWDGPGSLQTQTDITVTDTDVYHASKRVRRISAATGVTVSEQGFETGSFADIYYGSYGDQGVSIESDDSGNVYYSGIYTGTPSLIGYGPLAEAIQPSIFVAKLGPDETWRWVNSISRPIGHYDVTTDSLNSRVALSDNGVTLSVASALTGSAVFASEELVSSGFPTEAPTSPVSGPEDVFLGLLDAAGGNWLIPVDQIIGQGITPPDNALVEAPTVLINGEVATDAGDYTFWSAADSTLYIIGEPPGLLTLQWRTSTELDPDNPDKNTTRIIVEPVLPPVDLIQTHIADTKAVLEPVHQPNNPNLPMRFARVAYPPSSLGLVSDGNFSRSEPVGSQSDYVVLHYVATNTPDEEVDIQTQSPVFQVVYTKPWDDSGSLQTSSDCRIGSALTSNLHEDSTRNGHIVFETARYDAGLHSRTTGIGPIFPVNRSSAIDNAMAVVWYRENALGQSWADAPVRYACQWPQVGTAQGDAKSLVIADQQGSGALPPNYTNASIYNQTVPELPGFNANEEHALLLENTVFALRNDLNQVIADNNTLYASEPYTILKYLDSSTSRWAFQVYRIEARTADAPFGPAAANPIYANNGLYTLTAGNLLQLPKPILAFGVCEENSITDVNQAGWEDHKGSFWARAEGQVTAQYYYSLQNEFYYDLNNDGEPDQESASCVPWLDRLANTPESTAAGTPVNVRYEFKWPDTVPVMAPGETVFSSKEASCSSPSPERCFLPQINGQAAAQIIYDETLETVNAAPSGSLVKLMDPISDRSVPLEALSGQLATLSQGGITYFSDLPFVIRTRLSYDPINRTLSFRGWFDDSQIGDPQLLPNIMTTRERDRILSLPGADQAFSDAVNQLYHLSRNPNGLNLDGDPQDAPDEAYLVGVQPQYLGQGIDEDGDGIADNFADADNNKRDDRLDDPAFVLPPTQFVVKVEDNTVAEPQALLGTPMALTAGRPTGAGYVTVAFNNDPSLGSLPVSLQVLRMDNSNGVYQGNIWVVPSDNIFEEALTLRHSGDFAGDPDLVDFEWYYQPDTNGQPDSPPVPGDPVSPWKIHPDSGPGALDITIEGPGLLTLSDNWFITRYTNLGGTEYGNDMIPSAWAGDPSYDPSAPSSDSTVLAKGMLATGWIKRVIAGLNPFDQRVSDFREAEVNTLTSMIAQAGEPYAGPIPFNPDPEVVNGVGIIEAYQTVLERGKDLSINAGFDDIAANTQLLNVATRIADLYMLLGNEAYADAQDPTIGLEADSELGSVASSLFAFKNQLQSPLEEELVLLRGRDDSRAGVSGYPVHNRLFWNFTQGNGEVAYVQNYRITDQNKDGFITETDARTLYPQGHGDAWGHYLSSVKSRYILLQEPNFTWKPRAESVLVAGVPIEVDYLDERKFAQAAAAKAKAGSEIINLTYREKYVEAPSGQWQGYKDTADKNDRAWGLDGWGRRAGQGAYFDWLTANAILPAVDELNQGIEKVDRTTVVELSQIVDQYGAVQAQLDQADAGLNPLGLAKGVVPFDIDPNFLEVGSGIQGESHFDQIAQRAQIALDNAVEVFNFANQQTQSVRSVQDDADELNNSVIQQERDYRNRLIEIFGYPYAGDIGGGKTYPSGYAGPDLYHYMYVSTELTGELPPPDGSFTGFYSGITFGGSEGFVFPGDGLTGAYENVGDTLQVDYPVAQGADWQFVAPASWGKRRAPGRVQNAISEVLQAQAQLQRAAKEHELLLLEVTDAADLVKAEYQLNLDEIEILQKKANQIYSLDAALVVAKAANLTANLAAQAISDGADAAGTAIPTTVGFSNDVFSAVRGTVKGIEVAATNTFNVLASGAELTEFTLDIGKEAVELQTDIALSADTTNVALVDRIKELEQLWREEALLRLELFTQAEVVNQSLGSYYEVLAEGQRLLEERRSFRVFTAGDVQANRYSDLTFRIFRNDALQKYRAQFDLAARYVYLAATAYDYETNLLGDDAGSGRKFLAGIVRQRGLGQVIDGVPIAGTPGLADVLARLTQNFDVYRGQLGFNNPQVETNRFSLRYELFRKRLDPDDPNSELVRLQTNQEWRQKLEESRVDNLWDIPEFRRYARPFAPESAGPQPGLVIRFPTTVNFGLNFFGRELGAGDSAYDPTNFATKVRAVGTWFEGYNETGLSNTPRVYLLPVGMDIMRSPTGDTLATREWRVVDQRLPEPFPIGASDLTNPEWIPINDSLSGTYADIRRSSSYRAYHDSGEYDPAQTASDTRLVGRSVWNTDWMLVIPGGTLNYLPDEGLDRLIHGQLTPEGTRDGNGISDIKLHFQTYGYSGN</sequence>
<dbReference type="EMBL" id="QRDH01000002">
    <property type="protein sequence ID" value="RDU41979.1"/>
    <property type="molecule type" value="Genomic_DNA"/>
</dbReference>
<feature type="region of interest" description="Disordered" evidence="2">
    <location>
        <begin position="1314"/>
        <end position="1335"/>
    </location>
</feature>
<dbReference type="PROSITE" id="PS51257">
    <property type="entry name" value="PROKAR_LIPOPROTEIN"/>
    <property type="match status" value="1"/>
</dbReference>
<evidence type="ECO:0000256" key="1">
    <source>
        <dbReference type="SAM" id="Coils"/>
    </source>
</evidence>
<keyword evidence="5" id="KW-1185">Reference proteome</keyword>
<dbReference type="PANTHER" id="PTHR35580:SF1">
    <property type="entry name" value="PHYTASE-LIKE DOMAIN-CONTAINING PROTEIN"/>
    <property type="match status" value="1"/>
</dbReference>
<protein>
    <recommendedName>
        <fullName evidence="6">Tandem-95 repeat protein</fullName>
    </recommendedName>
</protein>
<keyword evidence="1" id="KW-0175">Coiled coil</keyword>
<feature type="chain" id="PRO_5017667106" description="Tandem-95 repeat protein" evidence="3">
    <location>
        <begin position="34"/>
        <end position="2565"/>
    </location>
</feature>
<evidence type="ECO:0000313" key="5">
    <source>
        <dbReference type="Proteomes" id="UP000256431"/>
    </source>
</evidence>
<proteinExistence type="predicted"/>
<feature type="coiled-coil region" evidence="1">
    <location>
        <begin position="1826"/>
        <end position="1853"/>
    </location>
</feature>
<evidence type="ECO:0008006" key="6">
    <source>
        <dbReference type="Google" id="ProtNLM"/>
    </source>
</evidence>
<feature type="signal peptide" evidence="3">
    <location>
        <begin position="1"/>
        <end position="33"/>
    </location>
</feature>
<reference evidence="4 5" key="1">
    <citation type="submission" date="2018-08" db="EMBL/GenBank/DDBJ databases">
        <title>Genome sequence of Marinobacter flavimaris KCTC 12185.</title>
        <authorList>
            <person name="Chun J."/>
            <person name="Kim B.-Y."/>
            <person name="Choi S.-B."/>
            <person name="Kwak M.-J."/>
        </authorList>
    </citation>
    <scope>NUCLEOTIDE SEQUENCE [LARGE SCALE GENOMIC DNA]</scope>
    <source>
        <strain evidence="4 5">KCTC 12185</strain>
    </source>
</reference>
<comment type="caution">
    <text evidence="4">The sequence shown here is derived from an EMBL/GenBank/DDBJ whole genome shotgun (WGS) entry which is preliminary data.</text>
</comment>
<keyword evidence="3" id="KW-0732">Signal</keyword>
<accession>A0A3D8H6J0</accession>
<feature type="coiled-coil region" evidence="1">
    <location>
        <begin position="1968"/>
        <end position="1995"/>
    </location>
</feature>
<dbReference type="RefSeq" id="WP_104270300.1">
    <property type="nucleotide sequence ID" value="NZ_PSSW01000002.1"/>
</dbReference>